<dbReference type="Pfam" id="PF03446">
    <property type="entry name" value="NAD_binding_2"/>
    <property type="match status" value="1"/>
</dbReference>
<keyword evidence="5" id="KW-0311">Gluconate utilization</keyword>
<dbReference type="InterPro" id="IPR006183">
    <property type="entry name" value="Pgluconate_DH"/>
</dbReference>
<evidence type="ECO:0000256" key="5">
    <source>
        <dbReference type="ARBA" id="ARBA00023064"/>
    </source>
</evidence>
<dbReference type="Pfam" id="PF00393">
    <property type="entry name" value="6PGD"/>
    <property type="match status" value="1"/>
</dbReference>
<evidence type="ECO:0000313" key="9">
    <source>
        <dbReference type="EMBL" id="SVP88380.1"/>
    </source>
</evidence>
<dbReference type="InterPro" id="IPR006115">
    <property type="entry name" value="6PGDH_NADP-bd"/>
</dbReference>
<dbReference type="GO" id="GO:0004616">
    <property type="term" value="F:phosphogluconate dehydrogenase (decarboxylating) activity"/>
    <property type="evidence" value="ECO:0007669"/>
    <property type="project" value="UniProtKB-EC"/>
</dbReference>
<dbReference type="PRINTS" id="PR00076">
    <property type="entry name" value="6PGDHDRGNASE"/>
</dbReference>
<feature type="active site" description="Proton donor" evidence="7">
    <location>
        <position position="199"/>
    </location>
</feature>
<dbReference type="InterPro" id="IPR008927">
    <property type="entry name" value="6-PGluconate_DH-like_C_sf"/>
</dbReference>
<dbReference type="VEuPathDB" id="PiroplasmaDB:TA19350"/>
<dbReference type="AlphaFoldDB" id="A0A3B0N614"/>
<dbReference type="GO" id="GO:0050661">
    <property type="term" value="F:NADP binding"/>
    <property type="evidence" value="ECO:0007669"/>
    <property type="project" value="InterPro"/>
</dbReference>
<dbReference type="UniPathway" id="UPA00115">
    <property type="reaction ID" value="UER00410"/>
</dbReference>
<comment type="pathway">
    <text evidence="1">Carbohydrate degradation; pentose phosphate pathway; D-ribulose 5-phosphate from D-glucose 6-phosphate (oxidative stage): step 3/3.</text>
</comment>
<dbReference type="InterPro" id="IPR006114">
    <property type="entry name" value="6PGDH_C"/>
</dbReference>
<dbReference type="SMART" id="SM01350">
    <property type="entry name" value="6PGD"/>
    <property type="match status" value="1"/>
</dbReference>
<proteinExistence type="inferred from homology"/>
<evidence type="ECO:0000256" key="6">
    <source>
        <dbReference type="ARBA" id="ARBA00023126"/>
    </source>
</evidence>
<evidence type="ECO:0000256" key="4">
    <source>
        <dbReference type="ARBA" id="ARBA00023002"/>
    </source>
</evidence>
<keyword evidence="6" id="KW-0570">Pentose shunt</keyword>
<dbReference type="EMBL" id="UIVS01000001">
    <property type="protein sequence ID" value="SVP89548.1"/>
    <property type="molecule type" value="Genomic_DNA"/>
</dbReference>
<comment type="similarity">
    <text evidence="2">Belongs to the 6-phosphogluconate dehydrogenase family.</text>
</comment>
<gene>
    <name evidence="9" type="ORF">TAT_000024400</name>
    <name evidence="10" type="ORF">TAV_000024300</name>
</gene>
<dbReference type="SUPFAM" id="SSF51735">
    <property type="entry name" value="NAD(P)-binding Rossmann-fold domains"/>
    <property type="match status" value="1"/>
</dbReference>
<evidence type="ECO:0000256" key="1">
    <source>
        <dbReference type="ARBA" id="ARBA00004874"/>
    </source>
</evidence>
<evidence type="ECO:0000256" key="7">
    <source>
        <dbReference type="PIRSR" id="PIRSR000109-1"/>
    </source>
</evidence>
<name>A0A3B0N614_THEAN</name>
<dbReference type="EMBL" id="UIVT01000001">
    <property type="protein sequence ID" value="SVP88380.1"/>
    <property type="molecule type" value="Genomic_DNA"/>
</dbReference>
<dbReference type="GO" id="GO:0019521">
    <property type="term" value="P:D-gluconate metabolic process"/>
    <property type="evidence" value="ECO:0007669"/>
    <property type="project" value="UniProtKB-KW"/>
</dbReference>
<dbReference type="PANTHER" id="PTHR11811">
    <property type="entry name" value="6-PHOSPHOGLUCONATE DEHYDROGENASE"/>
    <property type="match status" value="1"/>
</dbReference>
<dbReference type="InterPro" id="IPR036291">
    <property type="entry name" value="NAD(P)-bd_dom_sf"/>
</dbReference>
<feature type="domain" description="6-phosphogluconate dehydrogenase C-terminal" evidence="8">
    <location>
        <begin position="188"/>
        <end position="441"/>
    </location>
</feature>
<sequence length="443" mass="50727">MEDSKESEFGIVGLGVMASAYATNLYFRGFKVSVWTRSQKEIEIFNEKLKEQPKFNGLDADSVDLTRVKCYMNLEEFVLSLNRPRMILILITAGEAVDCVLDKLIPLLDREDLVVDGGNEWYNNTDRRILRCKEQGIRYSGMGISGGERGALTHPCLMFGGNFEDYNNFKRIMLQADTDFYVGPGSSGHYVKMVHNGIEYALMQVISELYKLMKFENFMNNSEISSVFNSWHSQNYSYLLQITQMILQVKEGEEHLLDKIMPCVSSNGTGKWTVQDSFDRGVPVPSIAISVDMRSFSNLSHHSNTNNTVKTSERSEKYKIDELKITYICTLISIFSQGFHLISEASREFGWDLNLCKLANIWSRNAIISCDLLNEISKSFKETDQMLPFHPKFNGVLRDNMKVWKKVVKMCLENDIPVPGIGNSLQYIQILFNKHVIKIFYLI</sequence>
<protein>
    <recommendedName>
        <fullName evidence="3">phosphogluconate dehydrogenase (NADP(+)-dependent, decarboxylating)</fullName>
        <ecNumber evidence="3">1.1.1.44</ecNumber>
    </recommendedName>
</protein>
<dbReference type="Gene3D" id="3.40.50.720">
    <property type="entry name" value="NAD(P)-binding Rossmann-like Domain"/>
    <property type="match status" value="1"/>
</dbReference>
<reference evidence="10" key="1">
    <citation type="submission" date="2018-07" db="EMBL/GenBank/DDBJ databases">
        <authorList>
            <person name="Quirk P.G."/>
            <person name="Krulwich T.A."/>
        </authorList>
    </citation>
    <scope>NUCLEOTIDE SEQUENCE</scope>
    <source>
        <strain evidence="10">Anand</strain>
    </source>
</reference>
<keyword evidence="4" id="KW-0560">Oxidoreductase</keyword>
<dbReference type="SUPFAM" id="SSF48179">
    <property type="entry name" value="6-phosphogluconate dehydrogenase C-terminal domain-like"/>
    <property type="match status" value="1"/>
</dbReference>
<evidence type="ECO:0000313" key="10">
    <source>
        <dbReference type="EMBL" id="SVP89548.1"/>
    </source>
</evidence>
<dbReference type="EC" id="1.1.1.44" evidence="3"/>
<evidence type="ECO:0000256" key="3">
    <source>
        <dbReference type="ARBA" id="ARBA00013011"/>
    </source>
</evidence>
<organism evidence="10">
    <name type="scientific">Theileria annulata</name>
    <dbReference type="NCBI Taxonomy" id="5874"/>
    <lineage>
        <taxon>Eukaryota</taxon>
        <taxon>Sar</taxon>
        <taxon>Alveolata</taxon>
        <taxon>Apicomplexa</taxon>
        <taxon>Aconoidasida</taxon>
        <taxon>Piroplasmida</taxon>
        <taxon>Theileriidae</taxon>
        <taxon>Theileria</taxon>
    </lineage>
</organism>
<dbReference type="InterPro" id="IPR006113">
    <property type="entry name" value="6PGDH_Gnd/GntZ"/>
</dbReference>
<evidence type="ECO:0000256" key="2">
    <source>
        <dbReference type="ARBA" id="ARBA00008419"/>
    </source>
</evidence>
<feature type="active site" description="Proton acceptor" evidence="7">
    <location>
        <position position="192"/>
    </location>
</feature>
<dbReference type="InterPro" id="IPR013328">
    <property type="entry name" value="6PGD_dom2"/>
</dbReference>
<evidence type="ECO:0000259" key="8">
    <source>
        <dbReference type="SMART" id="SM01350"/>
    </source>
</evidence>
<accession>A0A3B0N614</accession>
<dbReference type="GO" id="GO:0006098">
    <property type="term" value="P:pentose-phosphate shunt"/>
    <property type="evidence" value="ECO:0007669"/>
    <property type="project" value="UniProtKB-UniPathway"/>
</dbReference>
<dbReference type="Gene3D" id="1.10.1040.10">
    <property type="entry name" value="N-(1-d-carboxylethyl)-l-norvaline Dehydrogenase, domain 2"/>
    <property type="match status" value="1"/>
</dbReference>
<dbReference type="PIRSF" id="PIRSF000109">
    <property type="entry name" value="6PGD"/>
    <property type="match status" value="1"/>
</dbReference>